<gene>
    <name evidence="2" type="ORF">BEN51_05075</name>
</gene>
<name>A0A343JBF5_9CLOT</name>
<dbReference type="Pfam" id="PF18155">
    <property type="entry name" value="pPIWI_RE_Z"/>
    <property type="match status" value="1"/>
</dbReference>
<dbReference type="SUPFAM" id="SSF52540">
    <property type="entry name" value="P-loop containing nucleoside triphosphate hydrolases"/>
    <property type="match status" value="2"/>
</dbReference>
<dbReference type="EMBL" id="CP016786">
    <property type="protein sequence ID" value="ASW42863.1"/>
    <property type="molecule type" value="Genomic_DNA"/>
</dbReference>
<feature type="domain" description="pPIWI-RE three-gene island" evidence="1">
    <location>
        <begin position="2"/>
        <end position="126"/>
    </location>
</feature>
<evidence type="ECO:0000259" key="1">
    <source>
        <dbReference type="Pfam" id="PF18155"/>
    </source>
</evidence>
<protein>
    <recommendedName>
        <fullName evidence="1">pPIWI-RE three-gene island domain-containing protein</fullName>
    </recommendedName>
</protein>
<reference evidence="2 3" key="1">
    <citation type="submission" date="2016-08" db="EMBL/GenBank/DDBJ databases">
        <title>Complete Genome Sequence Of The Indigo Reducing Clostridium isatidis DSM15098.</title>
        <authorList>
            <person name="Little G.T."/>
            <person name="Minton N.P."/>
        </authorList>
    </citation>
    <scope>NUCLEOTIDE SEQUENCE [LARGE SCALE GENOMIC DNA]</scope>
    <source>
        <strain evidence="2 3">DSM 15098</strain>
    </source>
</reference>
<evidence type="ECO:0000313" key="2">
    <source>
        <dbReference type="EMBL" id="ASW42863.1"/>
    </source>
</evidence>
<organism evidence="2 3">
    <name type="scientific">Clostridium isatidis</name>
    <dbReference type="NCBI Taxonomy" id="182773"/>
    <lineage>
        <taxon>Bacteria</taxon>
        <taxon>Bacillati</taxon>
        <taxon>Bacillota</taxon>
        <taxon>Clostridia</taxon>
        <taxon>Eubacteriales</taxon>
        <taxon>Clostridiaceae</taxon>
        <taxon>Clostridium</taxon>
    </lineage>
</organism>
<dbReference type="InterPro" id="IPR027417">
    <property type="entry name" value="P-loop_NTPase"/>
</dbReference>
<dbReference type="AlphaFoldDB" id="A0A343JBF5"/>
<proteinExistence type="predicted"/>
<dbReference type="Proteomes" id="UP000264883">
    <property type="component" value="Chromosome"/>
</dbReference>
<dbReference type="KEGG" id="cia:BEN51_05075"/>
<accession>A0A343JBF5</accession>
<sequence>MDISKAWTLLSGYHKNVKSTINIKREHIKFINKAKGFLIDLSGSTTYRKYLDIYKNFSEVNNLLYFIEDKDEKVTFKVNLSSKLKSRKDMIEKLLRSKIEIEKSNIVLYKEKYGIFKNNGGEEGVNFTRSEKELNEFEKQNVIRDIKREKIIVNKSELLETAKFIDSKIKYRNYTERVSNITFDVLSNEGIEKKDHITIDGLFNLIGRVGSGKSTLVEVLSCKLALEGKKIAIVVNG</sequence>
<keyword evidence="3" id="KW-1185">Reference proteome</keyword>
<dbReference type="InterPro" id="IPR055254">
    <property type="entry name" value="pPIWI_RE_Z"/>
</dbReference>
<evidence type="ECO:0000313" key="3">
    <source>
        <dbReference type="Proteomes" id="UP000264883"/>
    </source>
</evidence>